<name>A0A919EMN9_STRFL</name>
<dbReference type="AlphaFoldDB" id="A0A919EMN9"/>
<reference evidence="1" key="1">
    <citation type="journal article" date="2014" name="Int. J. Syst. Evol. Microbiol.">
        <title>Complete genome sequence of Corynebacterium casei LMG S-19264T (=DSM 44701T), isolated from a smear-ripened cheese.</title>
        <authorList>
            <consortium name="US DOE Joint Genome Institute (JGI-PGF)"/>
            <person name="Walter F."/>
            <person name="Albersmeier A."/>
            <person name="Kalinowski J."/>
            <person name="Ruckert C."/>
        </authorList>
    </citation>
    <scope>NUCLEOTIDE SEQUENCE</scope>
    <source>
        <strain evidence="1">JCM 4122</strain>
    </source>
</reference>
<accession>A0A919EMN9</accession>
<gene>
    <name evidence="1" type="ORF">GCM10017667_38130</name>
</gene>
<evidence type="ECO:0000313" key="2">
    <source>
        <dbReference type="Proteomes" id="UP000632849"/>
    </source>
</evidence>
<reference evidence="1" key="2">
    <citation type="submission" date="2020-09" db="EMBL/GenBank/DDBJ databases">
        <authorList>
            <person name="Sun Q."/>
            <person name="Ohkuma M."/>
        </authorList>
    </citation>
    <scope>NUCLEOTIDE SEQUENCE</scope>
    <source>
        <strain evidence="1">JCM 4122</strain>
    </source>
</reference>
<sequence length="128" mass="14038">MARLAHEDERITATCVKTLARAGYAALPTPEHVSGCGTALRFRRQDHGHLCPALEQASRSLEDWEPWSCDLDLCHAGPHHHLALDYRWSDNTSTAFCGDWAARGPGRAPGACVLPAGHPPTQHHRAFL</sequence>
<comment type="caution">
    <text evidence="1">The sequence shown here is derived from an EMBL/GenBank/DDBJ whole genome shotgun (WGS) entry which is preliminary data.</text>
</comment>
<dbReference type="EMBL" id="BNBE01000002">
    <property type="protein sequence ID" value="GHG04108.1"/>
    <property type="molecule type" value="Genomic_DNA"/>
</dbReference>
<protein>
    <submittedName>
        <fullName evidence="1">Uncharacterized protein</fullName>
    </submittedName>
</protein>
<organism evidence="1 2">
    <name type="scientific">Streptomyces filamentosus</name>
    <name type="common">Streptomyces roseosporus</name>
    <dbReference type="NCBI Taxonomy" id="67294"/>
    <lineage>
        <taxon>Bacteria</taxon>
        <taxon>Bacillati</taxon>
        <taxon>Actinomycetota</taxon>
        <taxon>Actinomycetes</taxon>
        <taxon>Kitasatosporales</taxon>
        <taxon>Streptomycetaceae</taxon>
        <taxon>Streptomyces</taxon>
    </lineage>
</organism>
<keyword evidence="2" id="KW-1185">Reference proteome</keyword>
<dbReference type="Proteomes" id="UP000632849">
    <property type="component" value="Unassembled WGS sequence"/>
</dbReference>
<proteinExistence type="predicted"/>
<evidence type="ECO:0000313" key="1">
    <source>
        <dbReference type="EMBL" id="GHG04108.1"/>
    </source>
</evidence>